<evidence type="ECO:0000256" key="8">
    <source>
        <dbReference type="ARBA" id="ARBA00022679"/>
    </source>
</evidence>
<evidence type="ECO:0000313" key="20">
    <source>
        <dbReference type="Proteomes" id="UP001217089"/>
    </source>
</evidence>
<dbReference type="CDD" id="cd05056">
    <property type="entry name" value="PTKc_FAK"/>
    <property type="match status" value="1"/>
</dbReference>
<evidence type="ECO:0000256" key="13">
    <source>
        <dbReference type="ARBA" id="ARBA00023136"/>
    </source>
</evidence>
<dbReference type="Gene3D" id="3.30.200.20">
    <property type="entry name" value="Phosphorylase Kinase, domain 1"/>
    <property type="match status" value="1"/>
</dbReference>
<dbReference type="SMART" id="SM00219">
    <property type="entry name" value="TyrKc"/>
    <property type="match status" value="1"/>
</dbReference>
<comment type="subcellular location">
    <subcellularLocation>
        <location evidence="1">Cell junction</location>
        <location evidence="1">Focal adhesion</location>
    </subcellularLocation>
    <subcellularLocation>
        <location evidence="3">Cell membrane</location>
        <topology evidence="3">Peripheral membrane protein</topology>
        <orientation evidence="3">Cytoplasmic side</orientation>
    </subcellularLocation>
    <subcellularLocation>
        <location evidence="2">Cell projection</location>
    </subcellularLocation>
    <subcellularLocation>
        <location evidence="4">Cytoplasm</location>
    </subcellularLocation>
</comment>
<feature type="binding site" evidence="15">
    <location>
        <position position="560"/>
    </location>
    <ligand>
        <name>ATP</name>
        <dbReference type="ChEBI" id="CHEBI:30616"/>
    </ligand>
</feature>
<feature type="region of interest" description="Disordered" evidence="16">
    <location>
        <begin position="939"/>
        <end position="964"/>
    </location>
</feature>
<gene>
    <name evidence="19" type="ORF">KUTeg_016773</name>
</gene>
<dbReference type="SMART" id="SM00295">
    <property type="entry name" value="B41"/>
    <property type="match status" value="1"/>
</dbReference>
<name>A0ABQ9ELV9_TEGGR</name>
<dbReference type="SUPFAM" id="SSF68993">
    <property type="entry name" value="FAT domain of focal adhesion kinase"/>
    <property type="match status" value="1"/>
</dbReference>
<evidence type="ECO:0000256" key="6">
    <source>
        <dbReference type="ARBA" id="ARBA00022490"/>
    </source>
</evidence>
<dbReference type="Pfam" id="PF00373">
    <property type="entry name" value="FERM_M"/>
    <property type="match status" value="1"/>
</dbReference>
<evidence type="ECO:0000256" key="10">
    <source>
        <dbReference type="ARBA" id="ARBA00022777"/>
    </source>
</evidence>
<keyword evidence="13" id="KW-0472">Membrane</keyword>
<evidence type="ECO:0008006" key="21">
    <source>
        <dbReference type="Google" id="ProtNLM"/>
    </source>
</evidence>
<evidence type="ECO:0000256" key="7">
    <source>
        <dbReference type="ARBA" id="ARBA00022553"/>
    </source>
</evidence>
<dbReference type="PROSITE" id="PS00107">
    <property type="entry name" value="PROTEIN_KINASE_ATP"/>
    <property type="match status" value="1"/>
</dbReference>
<dbReference type="PANTHER" id="PTHR46221">
    <property type="entry name" value="FERM AND PDZ DOMAIN-CONTAINING PROTEIN FAMILY MEMBER"/>
    <property type="match status" value="1"/>
</dbReference>
<dbReference type="SUPFAM" id="SSF54236">
    <property type="entry name" value="Ubiquitin-like"/>
    <property type="match status" value="1"/>
</dbReference>
<protein>
    <recommendedName>
        <fullName evidence="21">Focal adhesion kinase</fullName>
    </recommendedName>
</protein>
<dbReference type="InterPro" id="IPR017441">
    <property type="entry name" value="Protein_kinase_ATP_BS"/>
</dbReference>
<keyword evidence="5" id="KW-1003">Cell membrane</keyword>
<feature type="compositionally biased region" description="Polar residues" evidence="16">
    <location>
        <begin position="834"/>
        <end position="866"/>
    </location>
</feature>
<evidence type="ECO:0000313" key="19">
    <source>
        <dbReference type="EMBL" id="KAJ8306228.1"/>
    </source>
</evidence>
<dbReference type="PROSITE" id="PS50011">
    <property type="entry name" value="PROTEIN_KINASE_DOM"/>
    <property type="match status" value="1"/>
</dbReference>
<comment type="caution">
    <text evidence="19">The sequence shown here is derived from an EMBL/GenBank/DDBJ whole genome shotgun (WGS) entry which is preliminary data.</text>
</comment>
<dbReference type="InterPro" id="IPR019749">
    <property type="entry name" value="Band_41_domain"/>
</dbReference>
<feature type="region of interest" description="Disordered" evidence="16">
    <location>
        <begin position="791"/>
        <end position="890"/>
    </location>
</feature>
<dbReference type="PANTHER" id="PTHR46221:SF9">
    <property type="entry name" value="NON-SPECIFIC PROTEIN-TYROSINE KINASE"/>
    <property type="match status" value="1"/>
</dbReference>
<dbReference type="InterPro" id="IPR029071">
    <property type="entry name" value="Ubiquitin-like_domsf"/>
</dbReference>
<dbReference type="SUPFAM" id="SSF50729">
    <property type="entry name" value="PH domain-like"/>
    <property type="match status" value="1"/>
</dbReference>
<dbReference type="PROSITE" id="PS50057">
    <property type="entry name" value="FERM_3"/>
    <property type="match status" value="1"/>
</dbReference>
<dbReference type="InterPro" id="IPR000719">
    <property type="entry name" value="Prot_kinase_dom"/>
</dbReference>
<dbReference type="InterPro" id="IPR005189">
    <property type="entry name" value="Focal_adhesion_kin_target_dom"/>
</dbReference>
<keyword evidence="11 15" id="KW-0067">ATP-binding</keyword>
<dbReference type="InterPro" id="IPR049385">
    <property type="entry name" value="FAK1-like_FERM_C"/>
</dbReference>
<keyword evidence="14" id="KW-0966">Cell projection</keyword>
<keyword evidence="6" id="KW-0963">Cytoplasm</keyword>
<dbReference type="SUPFAM" id="SSF47031">
    <property type="entry name" value="Second domain of FERM"/>
    <property type="match status" value="1"/>
</dbReference>
<dbReference type="Gene3D" id="1.10.510.10">
    <property type="entry name" value="Transferase(Phosphotransferase) domain 1"/>
    <property type="match status" value="1"/>
</dbReference>
<evidence type="ECO:0000256" key="9">
    <source>
        <dbReference type="ARBA" id="ARBA00022741"/>
    </source>
</evidence>
<evidence type="ECO:0000256" key="4">
    <source>
        <dbReference type="ARBA" id="ARBA00004496"/>
    </source>
</evidence>
<dbReference type="InterPro" id="IPR008266">
    <property type="entry name" value="Tyr_kinase_AS"/>
</dbReference>
<evidence type="ECO:0000259" key="18">
    <source>
        <dbReference type="PROSITE" id="PS50057"/>
    </source>
</evidence>
<evidence type="ECO:0000256" key="12">
    <source>
        <dbReference type="ARBA" id="ARBA00022949"/>
    </source>
</evidence>
<dbReference type="Pfam" id="PF03623">
    <property type="entry name" value="Focal_AT"/>
    <property type="match status" value="1"/>
</dbReference>
<feature type="compositionally biased region" description="Basic and acidic residues" evidence="16">
    <location>
        <begin position="1012"/>
        <end position="1031"/>
    </location>
</feature>
<dbReference type="InterPro" id="IPR036137">
    <property type="entry name" value="Focal_adhe_kin_target_dom_sf"/>
</dbReference>
<dbReference type="InterPro" id="IPR001245">
    <property type="entry name" value="Ser-Thr/Tyr_kinase_cat_dom"/>
</dbReference>
<dbReference type="CDD" id="cd13190">
    <property type="entry name" value="FERM_C_FAK1"/>
    <property type="match status" value="1"/>
</dbReference>
<evidence type="ECO:0000256" key="1">
    <source>
        <dbReference type="ARBA" id="ARBA00004246"/>
    </source>
</evidence>
<feature type="domain" description="FERM" evidence="18">
    <location>
        <begin position="131"/>
        <end position="444"/>
    </location>
</feature>
<dbReference type="EMBL" id="JARBDR010000813">
    <property type="protein sequence ID" value="KAJ8306228.1"/>
    <property type="molecule type" value="Genomic_DNA"/>
</dbReference>
<dbReference type="InterPro" id="IPR041784">
    <property type="entry name" value="FAK1/PYK2_FERM_C"/>
</dbReference>
<feature type="domain" description="Protein kinase" evidence="17">
    <location>
        <begin position="528"/>
        <end position="783"/>
    </location>
</feature>
<evidence type="ECO:0000256" key="15">
    <source>
        <dbReference type="PROSITE-ProRule" id="PRU10141"/>
    </source>
</evidence>
<feature type="compositionally biased region" description="Basic and acidic residues" evidence="16">
    <location>
        <begin position="791"/>
        <end position="806"/>
    </location>
</feature>
<dbReference type="InterPro" id="IPR041390">
    <property type="entry name" value="FADK_N"/>
</dbReference>
<dbReference type="InterPro" id="IPR011993">
    <property type="entry name" value="PH-like_dom_sf"/>
</dbReference>
<reference evidence="19 20" key="1">
    <citation type="submission" date="2022-12" db="EMBL/GenBank/DDBJ databases">
        <title>Chromosome-level genome of Tegillarca granosa.</title>
        <authorList>
            <person name="Kim J."/>
        </authorList>
    </citation>
    <scope>NUCLEOTIDE SEQUENCE [LARGE SCALE GENOMIC DNA]</scope>
    <source>
        <strain evidence="19">Teg-2019</strain>
        <tissue evidence="19">Adductor muscle</tissue>
    </source>
</reference>
<evidence type="ECO:0000256" key="14">
    <source>
        <dbReference type="ARBA" id="ARBA00023273"/>
    </source>
</evidence>
<evidence type="ECO:0000256" key="5">
    <source>
        <dbReference type="ARBA" id="ARBA00022475"/>
    </source>
</evidence>
<evidence type="ECO:0000256" key="2">
    <source>
        <dbReference type="ARBA" id="ARBA00004316"/>
    </source>
</evidence>
<proteinExistence type="predicted"/>
<feature type="compositionally biased region" description="Low complexity" evidence="16">
    <location>
        <begin position="1054"/>
        <end position="1067"/>
    </location>
</feature>
<dbReference type="InterPro" id="IPR011009">
    <property type="entry name" value="Kinase-like_dom_sf"/>
</dbReference>
<sequence length="1216" mass="137745">MSTTKSEGSVKLGLGLPHLVYLTHEGTLANVCVVSNDTGCIEVVDNDENFSSRSWWNFCCCCCGKLTKTMKFSHAKGISKRISEIARWSKLWKLIQDGECDACSDLIDPGGDLDPTAELDLKVKKFLMDRSILKVHLPNGGFNMVKYGDATDVKDIIKLVVGRLAAGERLFSKCYALKLVHTPTRDNYWLHNNLSMYQVRQKYESSHPPEEWRYELKVRYLPKSFQELYTRDKVTFYYFYDQVRNDYMRDVADHIDPDVAVRLGCIEMRRFFKDMPQVALDKKSNFDYLEKEVGLKRFLPKSLTDSMKSKNLRKLIQQHFKQYAQLSEHECVYKFFETLSTVCKFKQERFKCQLGSGWSISMELVIGPDVGISYLTEKASSPTHMADFSQVQSIQTVAYENKGILQIKIAGATEPLTITCTSLAVAEDMADLIDGYCRLVHDVNTSLWSRKAFLDWQSSIEEDLNFLEQGGDSIPRTPKSSVKKGDNHWKSEMSSTDQRISDYAEIVEDDGDYSSPTARDYELKRDSISLLEVLGEGQFGDVYKGSFVDKEGMQVPVAVKTCKEDNEESMTEKFLEEALIMQQFDHPHIIRLIGICSDTRPVWIVMELARHGEMRAYLQNNRHRLDLCTLVMYAYQLSTALSYLESKKFVHRDIAARNVLVSAHDCVKLGDFGLSRVVEDQSYYKASKGKLPIKWMAPESINFRRFTTASDVWMFGVCIWEILMFGIKPFQGVKNNDVIGKIENGERLPLPPGCPPSLYNLMCVCWSYEPSKRPSFSDLKLYLSEILNEERNRQEEEMRRDNRRIQEISWRSSGSDIEEPPPKPARPMHPMSPTGSTPNLATISVASLPNQWNSTTNIPLGSSTPMGPSPQHPHSATAPRSGYTSVGSGSATLLPEVASMPDFVPETRHFPSAGRGGNFPVYSGYHVPRNPHELSEMLSSGHYQAPSPRSSTVIERPPQETQFSPEEWEFREPLVTNNHIDEVDPKVLEEHLHQQQKQLHEDAQWLQASEKHLRKDRINPSIKVDDGDSAKENSPPVTATEVQTRPTITFNRTSSHASSGSRSSSNSEADLGKQMDSGQNRELDRTNDPVYENTTSVVRSVMTLTKEVHTVKSDDYVDLVKNIGVQLRGLLGSVDDFVKGIPTQYNQEVEMAQKVLSTDMANLIGAMKLAKQYSTTTMDTEYRRGMLKAAHVLAMDSKNLLDVVDTCKINFHQPPS</sequence>
<keyword evidence="10" id="KW-0418">Kinase</keyword>
<dbReference type="SUPFAM" id="SSF56112">
    <property type="entry name" value="Protein kinase-like (PK-like)"/>
    <property type="match status" value="1"/>
</dbReference>
<keyword evidence="7" id="KW-0597">Phosphoprotein</keyword>
<keyword evidence="8" id="KW-0808">Transferase</keyword>
<organism evidence="19 20">
    <name type="scientific">Tegillarca granosa</name>
    <name type="common">Malaysian cockle</name>
    <name type="synonym">Anadara granosa</name>
    <dbReference type="NCBI Taxonomy" id="220873"/>
    <lineage>
        <taxon>Eukaryota</taxon>
        <taxon>Metazoa</taxon>
        <taxon>Spiralia</taxon>
        <taxon>Lophotrochozoa</taxon>
        <taxon>Mollusca</taxon>
        <taxon>Bivalvia</taxon>
        <taxon>Autobranchia</taxon>
        <taxon>Pteriomorphia</taxon>
        <taxon>Arcoida</taxon>
        <taxon>Arcoidea</taxon>
        <taxon>Arcidae</taxon>
        <taxon>Tegillarca</taxon>
    </lineage>
</organism>
<dbReference type="Proteomes" id="UP001217089">
    <property type="component" value="Unassembled WGS sequence"/>
</dbReference>
<dbReference type="Gene3D" id="2.30.29.30">
    <property type="entry name" value="Pleckstrin-homology domain (PH domain)/Phosphotyrosine-binding domain (PTB)"/>
    <property type="match status" value="1"/>
</dbReference>
<dbReference type="InterPro" id="IPR020635">
    <property type="entry name" value="Tyr_kinase_cat_dom"/>
</dbReference>
<dbReference type="InterPro" id="IPR035963">
    <property type="entry name" value="FERM_2"/>
</dbReference>
<dbReference type="CDD" id="cd14473">
    <property type="entry name" value="FERM_B-lobe"/>
    <property type="match status" value="1"/>
</dbReference>
<feature type="region of interest" description="Disordered" evidence="16">
    <location>
        <begin position="1012"/>
        <end position="1094"/>
    </location>
</feature>
<feature type="region of interest" description="Disordered" evidence="16">
    <location>
        <begin position="469"/>
        <end position="496"/>
    </location>
</feature>
<feature type="compositionally biased region" description="Polar residues" evidence="16">
    <location>
        <begin position="1035"/>
        <end position="1053"/>
    </location>
</feature>
<keyword evidence="9 15" id="KW-0547">Nucleotide-binding</keyword>
<accession>A0ABQ9ELV9</accession>
<evidence type="ECO:0000259" key="17">
    <source>
        <dbReference type="PROSITE" id="PS50011"/>
    </source>
</evidence>
<dbReference type="InterPro" id="IPR014352">
    <property type="entry name" value="FERM/acyl-CoA-bd_prot_sf"/>
</dbReference>
<dbReference type="PRINTS" id="PR00109">
    <property type="entry name" value="TYRKINASE"/>
</dbReference>
<dbReference type="Gene3D" id="3.10.20.90">
    <property type="entry name" value="Phosphatidylinositol 3-kinase Catalytic Subunit, Chain A, domain 1"/>
    <property type="match status" value="1"/>
</dbReference>
<evidence type="ECO:0000256" key="16">
    <source>
        <dbReference type="SAM" id="MobiDB-lite"/>
    </source>
</evidence>
<keyword evidence="20" id="KW-1185">Reference proteome</keyword>
<dbReference type="Gene3D" id="1.20.80.10">
    <property type="match status" value="1"/>
</dbReference>
<dbReference type="Pfam" id="PF18038">
    <property type="entry name" value="FERM_N_2"/>
    <property type="match status" value="1"/>
</dbReference>
<dbReference type="Pfam" id="PF21477">
    <property type="entry name" value="FERM_C_FAK1"/>
    <property type="match status" value="1"/>
</dbReference>
<dbReference type="InterPro" id="IPR019748">
    <property type="entry name" value="FERM_central"/>
</dbReference>
<dbReference type="InterPro" id="IPR000299">
    <property type="entry name" value="FERM_domain"/>
</dbReference>
<evidence type="ECO:0000256" key="3">
    <source>
        <dbReference type="ARBA" id="ARBA00004413"/>
    </source>
</evidence>
<keyword evidence="12" id="KW-0965">Cell junction</keyword>
<dbReference type="Gene3D" id="1.20.120.330">
    <property type="entry name" value="Nucleotidyltransferases domain 2"/>
    <property type="match status" value="1"/>
</dbReference>
<dbReference type="Pfam" id="PF07714">
    <property type="entry name" value="PK_Tyr_Ser-Thr"/>
    <property type="match status" value="1"/>
</dbReference>
<evidence type="ECO:0000256" key="11">
    <source>
        <dbReference type="ARBA" id="ARBA00022840"/>
    </source>
</evidence>
<dbReference type="PROSITE" id="PS00109">
    <property type="entry name" value="PROTEIN_KINASE_TYR"/>
    <property type="match status" value="1"/>
</dbReference>